<dbReference type="Gramene" id="MELO3C032055.2.1">
    <property type="protein sequence ID" value="MELO3C032055.2.1"/>
    <property type="gene ID" value="MELO3C032055.2"/>
</dbReference>
<organism evidence="1">
    <name type="scientific">Cucumis melo</name>
    <name type="common">Muskmelon</name>
    <dbReference type="NCBI Taxonomy" id="3656"/>
    <lineage>
        <taxon>Eukaryota</taxon>
        <taxon>Viridiplantae</taxon>
        <taxon>Streptophyta</taxon>
        <taxon>Embryophyta</taxon>
        <taxon>Tracheophyta</taxon>
        <taxon>Spermatophyta</taxon>
        <taxon>Magnoliopsida</taxon>
        <taxon>eudicotyledons</taxon>
        <taxon>Gunneridae</taxon>
        <taxon>Pentapetalae</taxon>
        <taxon>rosids</taxon>
        <taxon>fabids</taxon>
        <taxon>Cucurbitales</taxon>
        <taxon>Cucurbitaceae</taxon>
        <taxon>Benincaseae</taxon>
        <taxon>Cucumis</taxon>
    </lineage>
</organism>
<protein>
    <submittedName>
        <fullName evidence="1">Uncharacterized protein</fullName>
    </submittedName>
</protein>
<dbReference type="AlphaFoldDB" id="A0A9I9ED17"/>
<dbReference type="EnsemblPlants" id="MELO3C032055.2.1">
    <property type="protein sequence ID" value="MELO3C032055.2.1"/>
    <property type="gene ID" value="MELO3C032055.2"/>
</dbReference>
<sequence>MKYITTIRLVLCCQGRHRGFLAVEALSIEEFWPSKLSCRCGFSSKAAVYKMPTWWNEVGQCIKDVYYARKPVQQGMN</sequence>
<reference evidence="1" key="1">
    <citation type="submission" date="2023-03" db="UniProtKB">
        <authorList>
            <consortium name="EnsemblPlants"/>
        </authorList>
    </citation>
    <scope>IDENTIFICATION</scope>
</reference>
<evidence type="ECO:0000313" key="1">
    <source>
        <dbReference type="EnsemblPlants" id="MELO3C032055.2.1"/>
    </source>
</evidence>
<name>A0A9I9ED17_CUCME</name>
<proteinExistence type="predicted"/>
<accession>A0A9I9ED17</accession>